<dbReference type="eggNOG" id="KOG3627">
    <property type="taxonomic scope" value="Eukaryota"/>
</dbReference>
<dbReference type="InterPro" id="IPR001254">
    <property type="entry name" value="Trypsin_dom"/>
</dbReference>
<dbReference type="AlphaFoldDB" id="A0A212FAS1"/>
<proteinExistence type="inferred from homology"/>
<feature type="domain" description="Peptidase S1" evidence="4">
    <location>
        <begin position="477"/>
        <end position="734"/>
    </location>
</feature>
<dbReference type="PRINTS" id="PR00722">
    <property type="entry name" value="CHYMOTRYPSIN"/>
</dbReference>
<dbReference type="STRING" id="278856.A0A212FAS1"/>
<reference evidence="5 6" key="1">
    <citation type="journal article" date="2011" name="Cell">
        <title>The monarch butterfly genome yields insights into long-distance migration.</title>
        <authorList>
            <person name="Zhan S."/>
            <person name="Merlin C."/>
            <person name="Boore J.L."/>
            <person name="Reppert S.M."/>
        </authorList>
    </citation>
    <scope>NUCLEOTIDE SEQUENCE [LARGE SCALE GENOMIC DNA]</scope>
    <source>
        <strain evidence="5">F-2</strain>
    </source>
</reference>
<dbReference type="GO" id="GO:0004252">
    <property type="term" value="F:serine-type endopeptidase activity"/>
    <property type="evidence" value="ECO:0007669"/>
    <property type="project" value="InterPro"/>
</dbReference>
<feature type="domain" description="Peptidase S1" evidence="4">
    <location>
        <begin position="84"/>
        <end position="331"/>
    </location>
</feature>
<accession>A0A212FAS1</accession>
<feature type="region of interest" description="Disordered" evidence="3">
    <location>
        <begin position="387"/>
        <end position="410"/>
    </location>
</feature>
<name>A0A212FAS1_DANPL</name>
<gene>
    <name evidence="5" type="ORF">KGM_205232B</name>
</gene>
<keyword evidence="6" id="KW-1185">Reference proteome</keyword>
<evidence type="ECO:0000256" key="1">
    <source>
        <dbReference type="ARBA" id="ARBA00023157"/>
    </source>
</evidence>
<protein>
    <submittedName>
        <fullName evidence="5">Serine proteinase protein 1</fullName>
    </submittedName>
</protein>
<dbReference type="FunFam" id="2.40.10.10:FF:000002">
    <property type="entry name" value="Transmembrane protease serine"/>
    <property type="match status" value="1"/>
</dbReference>
<dbReference type="Pfam" id="PF00089">
    <property type="entry name" value="Trypsin"/>
    <property type="match status" value="2"/>
</dbReference>
<evidence type="ECO:0000259" key="4">
    <source>
        <dbReference type="PROSITE" id="PS50240"/>
    </source>
</evidence>
<keyword evidence="1" id="KW-1015">Disulfide bond</keyword>
<dbReference type="PROSITE" id="PS50240">
    <property type="entry name" value="TRYPSIN_DOM"/>
    <property type="match status" value="2"/>
</dbReference>
<dbReference type="SMART" id="SM00020">
    <property type="entry name" value="Tryp_SPc"/>
    <property type="match status" value="2"/>
</dbReference>
<feature type="non-terminal residue" evidence="5">
    <location>
        <position position="1"/>
    </location>
</feature>
<dbReference type="InterPro" id="IPR043504">
    <property type="entry name" value="Peptidase_S1_PA_chymotrypsin"/>
</dbReference>
<evidence type="ECO:0000256" key="2">
    <source>
        <dbReference type="ARBA" id="ARBA00024195"/>
    </source>
</evidence>
<feature type="compositionally biased region" description="Polar residues" evidence="3">
    <location>
        <begin position="387"/>
        <end position="406"/>
    </location>
</feature>
<evidence type="ECO:0000256" key="3">
    <source>
        <dbReference type="SAM" id="MobiDB-lite"/>
    </source>
</evidence>
<dbReference type="SUPFAM" id="SSF50494">
    <property type="entry name" value="Trypsin-like serine proteases"/>
    <property type="match status" value="2"/>
</dbReference>
<dbReference type="PANTHER" id="PTHR24256">
    <property type="entry name" value="TRYPTASE-RELATED"/>
    <property type="match status" value="1"/>
</dbReference>
<dbReference type="InParanoid" id="A0A212FAS1"/>
<dbReference type="InterPro" id="IPR051487">
    <property type="entry name" value="Ser/Thr_Proteases_Immune/Dev"/>
</dbReference>
<dbReference type="EMBL" id="AGBW02009431">
    <property type="protein sequence ID" value="OWR50836.1"/>
    <property type="molecule type" value="Genomic_DNA"/>
</dbReference>
<dbReference type="CDD" id="cd00190">
    <property type="entry name" value="Tryp_SPc"/>
    <property type="match status" value="2"/>
</dbReference>
<dbReference type="InterPro" id="IPR001314">
    <property type="entry name" value="Peptidase_S1A"/>
</dbReference>
<dbReference type="KEGG" id="dpl:KGM_205232B"/>
<dbReference type="InterPro" id="IPR009003">
    <property type="entry name" value="Peptidase_S1_PA"/>
</dbReference>
<organism evidence="5 6">
    <name type="scientific">Danaus plexippus plexippus</name>
    <dbReference type="NCBI Taxonomy" id="278856"/>
    <lineage>
        <taxon>Eukaryota</taxon>
        <taxon>Metazoa</taxon>
        <taxon>Ecdysozoa</taxon>
        <taxon>Arthropoda</taxon>
        <taxon>Hexapoda</taxon>
        <taxon>Insecta</taxon>
        <taxon>Pterygota</taxon>
        <taxon>Neoptera</taxon>
        <taxon>Endopterygota</taxon>
        <taxon>Lepidoptera</taxon>
        <taxon>Glossata</taxon>
        <taxon>Ditrysia</taxon>
        <taxon>Papilionoidea</taxon>
        <taxon>Nymphalidae</taxon>
        <taxon>Danainae</taxon>
        <taxon>Danaini</taxon>
        <taxon>Danaina</taxon>
        <taxon>Danaus</taxon>
        <taxon>Danaus</taxon>
    </lineage>
</organism>
<dbReference type="Proteomes" id="UP000007151">
    <property type="component" value="Unassembled WGS sequence"/>
</dbReference>
<sequence>RKSCTNDKNEQGLCVRKASCVNAVQTVDPTINFNLRERELCHYLETCCLEKNIKKKAVKPIRQQNTGCGWSNPGANVFREKNSPTGFADYGEFPWMVALIQKGTGKDGFNESYAGGGVLIHPSVVMTAAHKVQNFKPEVVKIRAGEWDTQTDAEVEPYQERDVSKIIIHEGHNEKQHNDVALLILKSPVDLSDAPHIAVGCLASRLPPPGTRCYSMGWGEDFLNDNKYAVILKKVELPLVEASDCESRYKRTVLSSAYVLDKTLMCAGGEQGVDTCRGDGGSPLVCPIKGQPDRFEVVGLVVYGLQCGTGGLPGVYLNVPQVHDWVALVFPPTCLITVSGVYNLEARSRLKMSVKIFIVGLALLYANATPDNDLNDWLNFISKQNKESSTGSEESNPDLTPTNVKSSDAERTCKINKHEEGVCVDGSLCDGNPDATISFTLREKSTCNGIEVCCSRNDIRTISTTQLMAPDGCGFSNAGAIPYQRPSDPGYAEFGEFPWMIAVIRRSGDIGDFDDKYAAGGALVHPKVVITATHKVRDYGPQELMARAGEYNTRSISEVFFHQERGVAKIVTHKQFSDVHVHYDVALLMLSAPFNLVDAPHIGVACLASRLPRPGTRCYSMGWGHDFLNQDKNSVILKKVEVPLVESSTCEHQYKNTKLGSQFHLHRTLTCAGGEEGADTCKGDGGSPLVCQIPNTQRFEVVGLVAYGLGCGTKLPGVYVNIPELFDWVGGEFTWAGLNKSSFVYTA</sequence>
<dbReference type="Gene3D" id="2.40.10.10">
    <property type="entry name" value="Trypsin-like serine proteases"/>
    <property type="match status" value="3"/>
</dbReference>
<comment type="similarity">
    <text evidence="2">Belongs to the peptidase S1 family. CLIP subfamily.</text>
</comment>
<comment type="caution">
    <text evidence="5">The sequence shown here is derived from an EMBL/GenBank/DDBJ whole genome shotgun (WGS) entry which is preliminary data.</text>
</comment>
<dbReference type="GO" id="GO:0006508">
    <property type="term" value="P:proteolysis"/>
    <property type="evidence" value="ECO:0007669"/>
    <property type="project" value="InterPro"/>
</dbReference>
<evidence type="ECO:0000313" key="5">
    <source>
        <dbReference type="EMBL" id="OWR50836.1"/>
    </source>
</evidence>
<evidence type="ECO:0000313" key="6">
    <source>
        <dbReference type="Proteomes" id="UP000007151"/>
    </source>
</evidence>